<evidence type="ECO:0000256" key="2">
    <source>
        <dbReference type="ARBA" id="ARBA00002695"/>
    </source>
</evidence>
<sequence>MFKFTGHTGVVVPLDVSNIDTDIIIPKQFLKRVNRVGFGKFLFHDWRFLDTNQMIENDQFILNKKIYRGASILLTGCNFGCGSSREHAVWSLLDYGFKVIIAPSFADIFYSNSFNNKLLLITLSESEMGVLFDIVRGNKGINFNVNLVDKTISVNGMVFLFKIDDFQRFCLLNNLDNIDLTMKHLLDIETYENGISDFLMKRKEFKS</sequence>
<evidence type="ECO:0000256" key="5">
    <source>
        <dbReference type="ARBA" id="ARBA00011271"/>
    </source>
</evidence>
<dbReference type="NCBIfam" id="NF002458">
    <property type="entry name" value="PRK01641.1"/>
    <property type="match status" value="1"/>
</dbReference>
<keyword evidence="7 10" id="KW-0028">Amino-acid biosynthesis</keyword>
<comment type="pathway">
    <text evidence="3 10">Amino-acid biosynthesis; L-leucine biosynthesis; L-leucine from 3-methyl-2-oxobutanoate: step 2/4.</text>
</comment>
<protein>
    <recommendedName>
        <fullName evidence="10">3-isopropylmalate dehydratase small subunit</fullName>
        <ecNumber evidence="10">4.2.1.33</ecNumber>
    </recommendedName>
    <alternativeName>
        <fullName evidence="10">Alpha-IPM isomerase</fullName>
        <shortName evidence="10">IPMI</shortName>
    </alternativeName>
    <alternativeName>
        <fullName evidence="10">Isopropylmalate isomerase</fullName>
    </alternativeName>
</protein>
<keyword evidence="6 10" id="KW-0432">Leucine biosynthesis</keyword>
<dbReference type="InterPro" id="IPR050075">
    <property type="entry name" value="LeuD"/>
</dbReference>
<dbReference type="Gene3D" id="3.20.19.10">
    <property type="entry name" value="Aconitase, domain 4"/>
    <property type="match status" value="1"/>
</dbReference>
<dbReference type="GO" id="GO:0009316">
    <property type="term" value="C:3-isopropylmalate dehydratase complex"/>
    <property type="evidence" value="ECO:0007669"/>
    <property type="project" value="InterPro"/>
</dbReference>
<evidence type="ECO:0000256" key="4">
    <source>
        <dbReference type="ARBA" id="ARBA00009845"/>
    </source>
</evidence>
<evidence type="ECO:0000313" key="13">
    <source>
        <dbReference type="Proteomes" id="UP000298716"/>
    </source>
</evidence>
<gene>
    <name evidence="10 12" type="primary">leuD</name>
    <name evidence="12" type="ORF">D9V72_03120</name>
</gene>
<keyword evidence="9 10" id="KW-0100">Branched-chain amino acid biosynthesis</keyword>
<dbReference type="InterPro" id="IPR004431">
    <property type="entry name" value="3-IsopropMal_deHydase_ssu"/>
</dbReference>
<dbReference type="UniPathway" id="UPA00048">
    <property type="reaction ID" value="UER00071"/>
</dbReference>
<dbReference type="InterPro" id="IPR000573">
    <property type="entry name" value="AconitaseA/IPMdHydase_ssu_swvl"/>
</dbReference>
<comment type="subunit">
    <text evidence="5 10">Heterodimer of LeuC and LeuD.</text>
</comment>
<dbReference type="InterPro" id="IPR033940">
    <property type="entry name" value="IPMI_Swivel"/>
</dbReference>
<evidence type="ECO:0000256" key="1">
    <source>
        <dbReference type="ARBA" id="ARBA00000491"/>
    </source>
</evidence>
<proteinExistence type="inferred from homology"/>
<evidence type="ECO:0000256" key="7">
    <source>
        <dbReference type="ARBA" id="ARBA00022605"/>
    </source>
</evidence>
<feature type="domain" description="Aconitase A/isopropylmalate dehydratase small subunit swivel" evidence="11">
    <location>
        <begin position="3"/>
        <end position="125"/>
    </location>
</feature>
<accession>A0A4D6YBJ8</accession>
<dbReference type="EMBL" id="CP034868">
    <property type="protein sequence ID" value="QCI23050.1"/>
    <property type="molecule type" value="Genomic_DNA"/>
</dbReference>
<dbReference type="GO" id="GO:0003861">
    <property type="term" value="F:3-isopropylmalate dehydratase activity"/>
    <property type="evidence" value="ECO:0007669"/>
    <property type="project" value="UniProtKB-UniRule"/>
</dbReference>
<keyword evidence="8 10" id="KW-0456">Lyase</keyword>
<dbReference type="AlphaFoldDB" id="A0A4D6YBJ8"/>
<dbReference type="CDD" id="cd01577">
    <property type="entry name" value="IPMI_Swivel"/>
    <property type="match status" value="1"/>
</dbReference>
<evidence type="ECO:0000259" key="11">
    <source>
        <dbReference type="Pfam" id="PF00694"/>
    </source>
</evidence>
<dbReference type="GO" id="GO:0009098">
    <property type="term" value="P:L-leucine biosynthetic process"/>
    <property type="evidence" value="ECO:0007669"/>
    <property type="project" value="UniProtKB-UniRule"/>
</dbReference>
<organism evidence="12 13">
    <name type="scientific">Buchnera aphidicola</name>
    <name type="common">Macrosiphum gaurae</name>
    <dbReference type="NCBI Taxonomy" id="2315801"/>
    <lineage>
        <taxon>Bacteria</taxon>
        <taxon>Pseudomonadati</taxon>
        <taxon>Pseudomonadota</taxon>
        <taxon>Gammaproteobacteria</taxon>
        <taxon>Enterobacterales</taxon>
        <taxon>Erwiniaceae</taxon>
        <taxon>Buchnera</taxon>
    </lineage>
</organism>
<dbReference type="PANTHER" id="PTHR43345:SF5">
    <property type="entry name" value="3-ISOPROPYLMALATE DEHYDRATASE SMALL SUBUNIT"/>
    <property type="match status" value="1"/>
</dbReference>
<keyword evidence="12" id="KW-0614">Plasmid</keyword>
<comment type="similarity">
    <text evidence="4 10">Belongs to the LeuD family. LeuD type 1 subfamily.</text>
</comment>
<evidence type="ECO:0000256" key="8">
    <source>
        <dbReference type="ARBA" id="ARBA00023239"/>
    </source>
</evidence>
<dbReference type="RefSeq" id="WP_158355456.1">
    <property type="nucleotide sequence ID" value="NZ_CP034868.1"/>
</dbReference>
<dbReference type="HAMAP" id="MF_01031">
    <property type="entry name" value="LeuD_type1"/>
    <property type="match status" value="1"/>
</dbReference>
<dbReference type="NCBIfam" id="TIGR00171">
    <property type="entry name" value="leuD"/>
    <property type="match status" value="1"/>
</dbReference>
<evidence type="ECO:0000256" key="6">
    <source>
        <dbReference type="ARBA" id="ARBA00022430"/>
    </source>
</evidence>
<reference evidence="12 13" key="2">
    <citation type="submission" date="2019-05" db="EMBL/GenBank/DDBJ databases">
        <title>Genome evolution of the obligate endosymbiont Buchnera aphidicola.</title>
        <authorList>
            <person name="Moran N.A."/>
        </authorList>
    </citation>
    <scope>NUCLEOTIDE SEQUENCE [LARGE SCALE GENOMIC DNA]</scope>
    <source>
        <strain evidence="12 13">Mga</strain>
        <plasmid evidence="13">pleu</plasmid>
    </source>
</reference>
<evidence type="ECO:0000256" key="9">
    <source>
        <dbReference type="ARBA" id="ARBA00023304"/>
    </source>
</evidence>
<dbReference type="Proteomes" id="UP000298716">
    <property type="component" value="Plasmid pLeu"/>
</dbReference>
<dbReference type="PANTHER" id="PTHR43345">
    <property type="entry name" value="3-ISOPROPYLMALATE DEHYDRATASE SMALL SUBUNIT 2-RELATED-RELATED"/>
    <property type="match status" value="1"/>
</dbReference>
<dbReference type="EC" id="4.2.1.33" evidence="10"/>
<reference evidence="12 13" key="1">
    <citation type="submission" date="2018-12" db="EMBL/GenBank/DDBJ databases">
        <authorList>
            <person name="Chong R.A."/>
        </authorList>
    </citation>
    <scope>NUCLEOTIDE SEQUENCE [LARGE SCALE GENOMIC DNA]</scope>
    <source>
        <strain evidence="12 13">Mga</strain>
        <plasmid evidence="13">pleu</plasmid>
    </source>
</reference>
<dbReference type="SUPFAM" id="SSF52016">
    <property type="entry name" value="LeuD/IlvD-like"/>
    <property type="match status" value="1"/>
</dbReference>
<dbReference type="FunFam" id="3.20.19.10:FF:000003">
    <property type="entry name" value="3-isopropylmalate dehydratase small subunit"/>
    <property type="match status" value="1"/>
</dbReference>
<geneLocation type="plasmid" evidence="12">
    <name>pLeu</name>
</geneLocation>
<name>A0A4D6YBJ8_9GAMM</name>
<dbReference type="Pfam" id="PF00694">
    <property type="entry name" value="Aconitase_C"/>
    <property type="match status" value="1"/>
</dbReference>
<dbReference type="InterPro" id="IPR015928">
    <property type="entry name" value="Aconitase/3IPM_dehydase_swvl"/>
</dbReference>
<evidence type="ECO:0000256" key="3">
    <source>
        <dbReference type="ARBA" id="ARBA00004729"/>
    </source>
</evidence>
<evidence type="ECO:0000313" key="12">
    <source>
        <dbReference type="EMBL" id="QCI23050.1"/>
    </source>
</evidence>
<evidence type="ECO:0000256" key="10">
    <source>
        <dbReference type="HAMAP-Rule" id="MF_01031"/>
    </source>
</evidence>
<comment type="catalytic activity">
    <reaction evidence="1 10">
        <text>(2R,3S)-3-isopropylmalate = (2S)-2-isopropylmalate</text>
        <dbReference type="Rhea" id="RHEA:32287"/>
        <dbReference type="ChEBI" id="CHEBI:1178"/>
        <dbReference type="ChEBI" id="CHEBI:35121"/>
        <dbReference type="EC" id="4.2.1.33"/>
    </reaction>
</comment>
<dbReference type="OrthoDB" id="9777465at2"/>
<comment type="function">
    <text evidence="2 10">Catalyzes the isomerization between 2-isopropylmalate and 3-isopropylmalate, via the formation of 2-isopropylmaleate.</text>
</comment>